<dbReference type="InterPro" id="IPR006328">
    <property type="entry name" value="2-HAD"/>
</dbReference>
<dbReference type="EMBL" id="VDUZ01000004">
    <property type="protein sequence ID" value="TXL80287.1"/>
    <property type="molecule type" value="Genomic_DNA"/>
</dbReference>
<accession>A0A5C8PTP8</accession>
<dbReference type="PANTHER" id="PTHR43316">
    <property type="entry name" value="HYDROLASE, HALOACID DELAHOGENASE-RELATED"/>
    <property type="match status" value="1"/>
</dbReference>
<evidence type="ECO:0000313" key="4">
    <source>
        <dbReference type="EMBL" id="TXL80287.1"/>
    </source>
</evidence>
<evidence type="ECO:0000313" key="5">
    <source>
        <dbReference type="Proteomes" id="UP000321638"/>
    </source>
</evidence>
<dbReference type="SFLD" id="SFLDF00045">
    <property type="entry name" value="2-haloacid_dehalogenase"/>
    <property type="match status" value="1"/>
</dbReference>
<dbReference type="SUPFAM" id="SSF56784">
    <property type="entry name" value="HAD-like"/>
    <property type="match status" value="1"/>
</dbReference>
<dbReference type="SFLD" id="SFLDG01135">
    <property type="entry name" value="C1.5.6:_HAD__Beta-PGM__Phospha"/>
    <property type="match status" value="1"/>
</dbReference>
<dbReference type="SFLD" id="SFLDS00003">
    <property type="entry name" value="Haloacid_Dehalogenase"/>
    <property type="match status" value="1"/>
</dbReference>
<comment type="function">
    <text evidence="3">Catalyzes the hydrolytic dehalogenation of small (S)-2-haloalkanoic acids to yield the corresponding (R)-2-hydroxyalkanoic acids.</text>
</comment>
<dbReference type="InterPro" id="IPR051540">
    <property type="entry name" value="S-2-haloacid_dehalogenase"/>
</dbReference>
<evidence type="ECO:0000256" key="3">
    <source>
        <dbReference type="RuleBase" id="RU368077"/>
    </source>
</evidence>
<name>A0A5C8PTP8_9HYPH</name>
<dbReference type="AlphaFoldDB" id="A0A5C8PTP8"/>
<dbReference type="Proteomes" id="UP000321638">
    <property type="component" value="Unassembled WGS sequence"/>
</dbReference>
<dbReference type="PANTHER" id="PTHR43316:SF3">
    <property type="entry name" value="HALOACID DEHALOGENASE, TYPE II (AFU_ORTHOLOGUE AFUA_2G07750)-RELATED"/>
    <property type="match status" value="1"/>
</dbReference>
<dbReference type="Gene3D" id="3.40.50.1000">
    <property type="entry name" value="HAD superfamily/HAD-like"/>
    <property type="match status" value="1"/>
</dbReference>
<dbReference type="GO" id="GO:0018784">
    <property type="term" value="F:(S)-2-haloacid dehalogenase activity"/>
    <property type="evidence" value="ECO:0007669"/>
    <property type="project" value="UniProtKB-UniRule"/>
</dbReference>
<comment type="catalytic activity">
    <reaction evidence="3">
        <text>an (S)-2-haloacid + H2O = a (2R)-2-hydroxycarboxylate + a halide anion + H(+)</text>
        <dbReference type="Rhea" id="RHEA:11192"/>
        <dbReference type="ChEBI" id="CHEBI:15377"/>
        <dbReference type="ChEBI" id="CHEBI:15378"/>
        <dbReference type="ChEBI" id="CHEBI:16042"/>
        <dbReference type="ChEBI" id="CHEBI:58314"/>
        <dbReference type="ChEBI" id="CHEBI:137405"/>
        <dbReference type="EC" id="3.8.1.2"/>
    </reaction>
</comment>
<proteinExistence type="inferred from homology"/>
<dbReference type="SFLD" id="SFLDG01129">
    <property type="entry name" value="C1.5:_HAD__Beta-PGM__Phosphata"/>
    <property type="match status" value="1"/>
</dbReference>
<reference evidence="4 5" key="1">
    <citation type="submission" date="2019-06" db="EMBL/GenBank/DDBJ databases">
        <title>New taxonomy in bacterial strain CC-CFT640, isolated from vineyard.</title>
        <authorList>
            <person name="Lin S.-Y."/>
            <person name="Tsai C.-F."/>
            <person name="Young C.-C."/>
        </authorList>
    </citation>
    <scope>NUCLEOTIDE SEQUENCE [LARGE SCALE GENOMIC DNA]</scope>
    <source>
        <strain evidence="4 5">CC-CFT640</strain>
    </source>
</reference>
<dbReference type="CDD" id="cd02588">
    <property type="entry name" value="HAD_L2-DEX"/>
    <property type="match status" value="1"/>
</dbReference>
<evidence type="ECO:0000256" key="2">
    <source>
        <dbReference type="ARBA" id="ARBA00022801"/>
    </source>
</evidence>
<comment type="similarity">
    <text evidence="1 3">Belongs to the HAD-like hydrolase superfamily. S-2-haloalkanoic acid dehalogenase family.</text>
</comment>
<keyword evidence="5" id="KW-1185">Reference proteome</keyword>
<dbReference type="PROSITE" id="PS51318">
    <property type="entry name" value="TAT"/>
    <property type="match status" value="1"/>
</dbReference>
<keyword evidence="2 3" id="KW-0378">Hydrolase</keyword>
<dbReference type="EC" id="3.8.1.2" evidence="3"/>
<dbReference type="InterPro" id="IPR006439">
    <property type="entry name" value="HAD-SF_hydro_IA"/>
</dbReference>
<dbReference type="Gene3D" id="1.10.150.240">
    <property type="entry name" value="Putative phosphatase, domain 2"/>
    <property type="match status" value="1"/>
</dbReference>
<dbReference type="NCBIfam" id="TIGR01428">
    <property type="entry name" value="HAD_type_II"/>
    <property type="match status" value="1"/>
</dbReference>
<organism evidence="4 5">
    <name type="scientific">Vineibacter terrae</name>
    <dbReference type="NCBI Taxonomy" id="2586908"/>
    <lineage>
        <taxon>Bacteria</taxon>
        <taxon>Pseudomonadati</taxon>
        <taxon>Pseudomonadota</taxon>
        <taxon>Alphaproteobacteria</taxon>
        <taxon>Hyphomicrobiales</taxon>
        <taxon>Vineibacter</taxon>
    </lineage>
</organism>
<sequence length="264" mass="28806">MTLDAHAIDAAGPRRRHLLQLTGSGLAAGLFASSARAQADGGSVKAVAFDAFVTFDPRPVFARAEQLFPGKGAELSNLWRIRQFEYTWLRVVSQRYADFWTVTEDALRFAAAAAKVDLTADKRDELMGGFLALKAHPDVLPGLQALRGAGIRLAFLSNMTERMLQAAIHSAGLEGLFEHVLSTDTLRTYKPDPRAYQMAIDAFGLRREEIVFAAFGGWDAAGARSFGYRTFWANRLKLPAEGLDAKPDAIGDTLADLVTFVGRT</sequence>
<comment type="caution">
    <text evidence="4">The sequence shown here is derived from an EMBL/GenBank/DDBJ whole genome shotgun (WGS) entry which is preliminary data.</text>
</comment>
<dbReference type="NCBIfam" id="TIGR01493">
    <property type="entry name" value="HAD-SF-IA-v2"/>
    <property type="match status" value="1"/>
</dbReference>
<dbReference type="InterPro" id="IPR036412">
    <property type="entry name" value="HAD-like_sf"/>
</dbReference>
<gene>
    <name evidence="4" type="ORF">FHP25_04435</name>
</gene>
<evidence type="ECO:0000256" key="1">
    <source>
        <dbReference type="ARBA" id="ARBA00008106"/>
    </source>
</evidence>
<dbReference type="RefSeq" id="WP_147845702.1">
    <property type="nucleotide sequence ID" value="NZ_VDUZ01000004.1"/>
</dbReference>
<dbReference type="InterPro" id="IPR023198">
    <property type="entry name" value="PGP-like_dom2"/>
</dbReference>
<dbReference type="InterPro" id="IPR023214">
    <property type="entry name" value="HAD_sf"/>
</dbReference>
<protein>
    <recommendedName>
        <fullName evidence="3">(S)-2-haloacid dehalogenase</fullName>
        <ecNumber evidence="3">3.8.1.2</ecNumber>
    </recommendedName>
    <alternativeName>
        <fullName evidence="3">2-haloalkanoic acid dehalogenase</fullName>
    </alternativeName>
    <alternativeName>
        <fullName evidence="3">Halocarboxylic acid halidohydrolase</fullName>
    </alternativeName>
    <alternativeName>
        <fullName evidence="3">L-2-haloacid dehalogenase</fullName>
    </alternativeName>
</protein>
<dbReference type="PRINTS" id="PR00413">
    <property type="entry name" value="HADHALOGNASE"/>
</dbReference>
<dbReference type="InterPro" id="IPR006311">
    <property type="entry name" value="TAT_signal"/>
</dbReference>
<dbReference type="OrthoDB" id="7989657at2"/>
<dbReference type="Pfam" id="PF00702">
    <property type="entry name" value="Hydrolase"/>
    <property type="match status" value="1"/>
</dbReference>